<dbReference type="Pfam" id="PF25151">
    <property type="entry name" value="TPR_Trm732_C"/>
    <property type="match status" value="1"/>
</dbReference>
<evidence type="ECO:0000259" key="3">
    <source>
        <dbReference type="Pfam" id="PF10350"/>
    </source>
</evidence>
<evidence type="ECO:0008006" key="8">
    <source>
        <dbReference type="Google" id="ProtNLM"/>
    </source>
</evidence>
<dbReference type="InterPro" id="IPR019442">
    <property type="entry name" value="THADA/TRM732_DUF2428"/>
</dbReference>
<dbReference type="Pfam" id="PF25150">
    <property type="entry name" value="TPR_Trm732"/>
    <property type="match status" value="1"/>
</dbReference>
<reference evidence="6 7" key="1">
    <citation type="submission" date="2022-05" db="EMBL/GenBank/DDBJ databases">
        <authorList>
            <consortium name="Genoscope - CEA"/>
            <person name="William W."/>
        </authorList>
    </citation>
    <scope>NUCLEOTIDE SEQUENCE [LARGE SCALE GENOMIC DNA]</scope>
</reference>
<dbReference type="InterPro" id="IPR016024">
    <property type="entry name" value="ARM-type_fold"/>
</dbReference>
<comment type="similarity">
    <text evidence="1">Belongs to the THADA family.</text>
</comment>
<proteinExistence type="inferred from homology"/>
<dbReference type="Pfam" id="PF26523">
    <property type="entry name" value="Trm732_C"/>
    <property type="match status" value="1"/>
</dbReference>
<evidence type="ECO:0000259" key="5">
    <source>
        <dbReference type="Pfam" id="PF25151"/>
    </source>
</evidence>
<keyword evidence="2" id="KW-0819">tRNA processing</keyword>
<feature type="non-terminal residue" evidence="6">
    <location>
        <position position="1923"/>
    </location>
</feature>
<dbReference type="Proteomes" id="UP001159405">
    <property type="component" value="Unassembled WGS sequence"/>
</dbReference>
<dbReference type="InterPro" id="IPR056842">
    <property type="entry name" value="THADA-like_TPR_C"/>
</dbReference>
<dbReference type="PANTHER" id="PTHR14387">
    <property type="entry name" value="THADA/DEATH RECEPTOR INTERACTING PROTEIN"/>
    <property type="match status" value="1"/>
</dbReference>
<accession>A0ABN8QRW3</accession>
<dbReference type="EMBL" id="CALNXK010000141">
    <property type="protein sequence ID" value="CAH3167526.1"/>
    <property type="molecule type" value="Genomic_DNA"/>
</dbReference>
<sequence length="1923" mass="215682">MVDEQSCIQEVQNLIRTFRGSDRHRWLEIFLKTEEYLQTYILKNGDFAALLNEDDLQTVISIWCTIYLASLRNLKLCQKVRKIFIAISNLKPSHTEYEMKRNITQLLSLQMSEHVSIIEAICQLIDICDLGRKCVQDLFDHFLATISHCLDSYCQELQCTEGGELLTVHNTENCQCFLKAALKTFQYFPSEIKHLLSGEPPNSVDRGNLAEMLQTFISNLWKVLFCEDLPKECTLLCGTAVGLLLGIICTELKIFVSTRESIIQLLLVAGASSVENREVTNPGILKIGCFKFRLPAAKYKPTTQLSIVMGILKSQKNKMLLATYKSKKQTTLVEGLLFKTIYDLCFESKNSPVHYLAIEAMRQWLLCIKNLLQCSVFPKDSTWLTRLDSFHASHLIDVIWKNLEDPIDGVPSLVVTLFGMLLELHKKEEALKSSSDEQFYEALTEKALGVAWHVKGRYGLICALLPYVGLQQIIGKSPTILDDMIHCLGVNQLTSPSTSAFKAFLEWERSHQEGPATGKQEQSKINKDWQKTWKGALYRALTSRERLLQQNTCLYWLPCALKCYPELLHSLLQHLRSAYEKCVRAAETSRCFLAYLSVLKVSRSLSLLQAEDLDEAALHQGLTHLEDDIRSTALSVISFTPKTAEPLSEIEQKLLREFLPFNLNTASAPFRQTLFVSLKKILGRVRDSSLILLKEHKPIISQEKTCHSSSINQHSLHLSLKSMFEFVTWLYDVAVGCFFPGATYQRQKSAIQVLEAILEVFWAKWQPDKKKGQPPASCHILLSLANQHGYLKFFSPRCSVVLCGCIESPYPDIRGTGVYLLKEYFPWPLILSEDDSTGILAARMLIRKAFSLARSPRVQDCECAAVLFQLMYLRYALEVGWEMKLSDVDTDPVIIDGTLLGDERPCSSVKLLQQLLVVLKLHVEATEKDIKVAAQNAPGHGISLALAHCIEAGFCKDVECRDHLQILIKDTVDTAVHIIYYMLDMLSGNHSTEAIGGASFADIGQALEEILSLSEMDVETEDVQSSKDAVISCCWLHIKCACHLLAAIFEKASMHLDCVSKARVVSEETLKLMAETTWKVIIQCRHQGVVQHCRGSFVRICQCLFRSSHPCLQTLPKSWLDDVLSTVSSASSVTSVTRRSAGLPVVICVVLSCEQPSNQRPLLQQCMESLLNTAALPLPSVIDQHNDLPQVHAINILKALYQEASLGPSVLQYASKGTIMAVSGFASSSWAVRNASMQLFGSLVKRLLGHQRGADDDSERNTISARDFFISHPDLHNFFLSHIQSTADPISSPLSLCQLQPKPELFPILTLLSKLHPCPKADESSSSLLSCFVPHIISLSSCPSYAVRVVAAKALVPFIPTDRLLDTAKELVARLPSGLAAFSQNFLHGTLLQIRILLEAAKLYSSGKSDGDFLTEMLNKIWICTARNPCYLTRATFLSIITSFGLPLRRDFEFDFASLQSIVVNSLQALDCESIHSLLGHSQWVRELVTAYLELYFQRSRCEGTNFCEEGGLLSHLLSSPFLEIKLVCLQYLSKEYLINETPLVLPNSLQLDLANLLIKDVDYSCLMLALDIFVEVFGRPDMLKLSSVDLEKLWTKITMCARKSCGISVAGRAIPACGVILNHVMEIRGRLDVAAKLFDWKELVSCYCQWDQDELLRLGAVQGLKHAGITLLQCASTPGQELYFYKAAVSILHSTLFLLQDEEEDIRNTAATFAAFISEPASSVTCSAAIPLVLQYMVEHFSLIPECWVALETITKGQKSTEDVLKVYVRSKQMLFEQEDSNLYAEPVILAKMAVDYLKQIVNKILRFSESEDLDNSPFTNWFVTACETLTNNVQALINSGIKEYGSLQNPKLYIVRFRIMCMAEVLLFAVKSGLQTSVCLKATNTMKEPLMLMLEDLHKVNVHPSLTEYARKLKTILNETE</sequence>
<feature type="domain" description="tRNA (32-2'-O)-methyltransferase regulator THADA-like C-terminal TPR repeats region" evidence="5">
    <location>
        <begin position="1233"/>
        <end position="1396"/>
    </location>
</feature>
<keyword evidence="7" id="KW-1185">Reference proteome</keyword>
<dbReference type="InterPro" id="IPR051954">
    <property type="entry name" value="tRNA_methyltransferase_THADA"/>
</dbReference>
<protein>
    <recommendedName>
        <fullName evidence="8">DUF2428 domain-containing protein</fullName>
    </recommendedName>
</protein>
<evidence type="ECO:0000259" key="4">
    <source>
        <dbReference type="Pfam" id="PF25150"/>
    </source>
</evidence>
<evidence type="ECO:0000256" key="2">
    <source>
        <dbReference type="ARBA" id="ARBA00022694"/>
    </source>
</evidence>
<dbReference type="InterPro" id="IPR056843">
    <property type="entry name" value="THADA-like_TPR"/>
</dbReference>
<dbReference type="SUPFAM" id="SSF48371">
    <property type="entry name" value="ARM repeat"/>
    <property type="match status" value="2"/>
</dbReference>
<comment type="caution">
    <text evidence="6">The sequence shown here is derived from an EMBL/GenBank/DDBJ whole genome shotgun (WGS) entry which is preliminary data.</text>
</comment>
<evidence type="ECO:0000313" key="7">
    <source>
        <dbReference type="Proteomes" id="UP001159405"/>
    </source>
</evidence>
<feature type="domain" description="tRNA (32-2'-O)-methyltransferase regulator THADA-like TPR repeats region" evidence="4">
    <location>
        <begin position="529"/>
        <end position="814"/>
    </location>
</feature>
<feature type="domain" description="DUF2428" evidence="3">
    <location>
        <begin position="969"/>
        <end position="1231"/>
    </location>
</feature>
<gene>
    <name evidence="6" type="ORF">PLOB_00008714</name>
</gene>
<evidence type="ECO:0000256" key="1">
    <source>
        <dbReference type="ARBA" id="ARBA00010409"/>
    </source>
</evidence>
<organism evidence="6 7">
    <name type="scientific">Porites lobata</name>
    <dbReference type="NCBI Taxonomy" id="104759"/>
    <lineage>
        <taxon>Eukaryota</taxon>
        <taxon>Metazoa</taxon>
        <taxon>Cnidaria</taxon>
        <taxon>Anthozoa</taxon>
        <taxon>Hexacorallia</taxon>
        <taxon>Scleractinia</taxon>
        <taxon>Fungiina</taxon>
        <taxon>Poritidae</taxon>
        <taxon>Porites</taxon>
    </lineage>
</organism>
<evidence type="ECO:0000313" key="6">
    <source>
        <dbReference type="EMBL" id="CAH3167526.1"/>
    </source>
</evidence>
<dbReference type="PANTHER" id="PTHR14387:SF0">
    <property type="entry name" value="DUF2428 DOMAIN-CONTAINING PROTEIN"/>
    <property type="match status" value="1"/>
</dbReference>
<name>A0ABN8QRW3_9CNID</name>
<dbReference type="Pfam" id="PF10350">
    <property type="entry name" value="DUF2428"/>
    <property type="match status" value="1"/>
</dbReference>